<keyword evidence="1" id="KW-0175">Coiled coil</keyword>
<dbReference type="SMART" id="SM00052">
    <property type="entry name" value="EAL"/>
    <property type="match status" value="1"/>
</dbReference>
<dbReference type="AlphaFoldDB" id="A0A3B0TMW0"/>
<dbReference type="Pfam" id="PF00563">
    <property type="entry name" value="EAL"/>
    <property type="match status" value="1"/>
</dbReference>
<dbReference type="SUPFAM" id="SSF141868">
    <property type="entry name" value="EAL domain-like"/>
    <property type="match status" value="1"/>
</dbReference>
<dbReference type="InterPro" id="IPR001633">
    <property type="entry name" value="EAL_dom"/>
</dbReference>
<evidence type="ECO:0000259" key="3">
    <source>
        <dbReference type="PROSITE" id="PS50883"/>
    </source>
</evidence>
<keyword evidence="2" id="KW-1133">Transmembrane helix</keyword>
<name>A0A3B0TMW0_9ZZZZ</name>
<feature type="non-terminal residue" evidence="4">
    <location>
        <position position="381"/>
    </location>
</feature>
<dbReference type="InterPro" id="IPR035919">
    <property type="entry name" value="EAL_sf"/>
</dbReference>
<evidence type="ECO:0000256" key="2">
    <source>
        <dbReference type="SAM" id="Phobius"/>
    </source>
</evidence>
<proteinExistence type="predicted"/>
<gene>
    <name evidence="4" type="ORF">MNBD_ALPHA12-857</name>
</gene>
<sequence>MQGLVYIFIAIIGLAIGVATYFALAFTPVEAALAALISIGLSLFFLERGLRRRAEDRLERMIQDLSRLLSTDAKAGQTLSARINELYDMEADKRLGVLEADVSVLGTVLRQLAETMAEMEDAQARLDNQQGAAGAPPVAEGLNVVEPARDIEPVIPLEMLRKALDDERLIHHIEPIITLPQRRVHGYDLVPRLMLEDGELAMPADFMPVSGGNELISQIEALALHDAITIARRTRTAGEPVVIYVPLSLATLHNAQGCDQIVALLDANRAITGLIQFLLPEQQWSELGAMDKKTMARLADNGAGFSLSSARSLRMNFSEMFNQGVRSIRADCKKFIDKPSVYTDFHTADISSYVNRFDIDLIMTGVAREQHVLTLLDDGIT</sequence>
<dbReference type="PROSITE" id="PS50883">
    <property type="entry name" value="EAL"/>
    <property type="match status" value="1"/>
</dbReference>
<accession>A0A3B0TMW0</accession>
<dbReference type="EMBL" id="UOEO01000107">
    <property type="protein sequence ID" value="VAW19288.1"/>
    <property type="molecule type" value="Genomic_DNA"/>
</dbReference>
<evidence type="ECO:0000313" key="4">
    <source>
        <dbReference type="EMBL" id="VAW19288.1"/>
    </source>
</evidence>
<feature type="domain" description="EAL" evidence="3">
    <location>
        <begin position="153"/>
        <end position="381"/>
    </location>
</feature>
<keyword evidence="2" id="KW-0812">Transmembrane</keyword>
<reference evidence="4" key="1">
    <citation type="submission" date="2018-06" db="EMBL/GenBank/DDBJ databases">
        <authorList>
            <person name="Zhirakovskaya E."/>
        </authorList>
    </citation>
    <scope>NUCLEOTIDE SEQUENCE</scope>
</reference>
<feature type="transmembrane region" description="Helical" evidence="2">
    <location>
        <begin position="5"/>
        <end position="26"/>
    </location>
</feature>
<keyword evidence="2" id="KW-0472">Membrane</keyword>
<organism evidence="4">
    <name type="scientific">hydrothermal vent metagenome</name>
    <dbReference type="NCBI Taxonomy" id="652676"/>
    <lineage>
        <taxon>unclassified sequences</taxon>
        <taxon>metagenomes</taxon>
        <taxon>ecological metagenomes</taxon>
    </lineage>
</organism>
<dbReference type="Gene3D" id="3.20.20.450">
    <property type="entry name" value="EAL domain"/>
    <property type="match status" value="1"/>
</dbReference>
<feature type="transmembrane region" description="Helical" evidence="2">
    <location>
        <begin position="32"/>
        <end position="50"/>
    </location>
</feature>
<protein>
    <recommendedName>
        <fullName evidence="3">EAL domain-containing protein</fullName>
    </recommendedName>
</protein>
<evidence type="ECO:0000256" key="1">
    <source>
        <dbReference type="SAM" id="Coils"/>
    </source>
</evidence>
<feature type="coiled-coil region" evidence="1">
    <location>
        <begin position="105"/>
        <end position="132"/>
    </location>
</feature>